<dbReference type="Gene3D" id="2.60.40.10">
    <property type="entry name" value="Immunoglobulins"/>
    <property type="match status" value="1"/>
</dbReference>
<dbReference type="InterPro" id="IPR017853">
    <property type="entry name" value="GH"/>
</dbReference>
<evidence type="ECO:0000313" key="10">
    <source>
        <dbReference type="EMBL" id="KUG26678.1"/>
    </source>
</evidence>
<evidence type="ECO:0000256" key="3">
    <source>
        <dbReference type="ARBA" id="ARBA00012754"/>
    </source>
</evidence>
<protein>
    <recommendedName>
        <fullName evidence="3">beta-mannosidase</fullName>
        <ecNumber evidence="3">3.2.1.25</ecNumber>
    </recommendedName>
</protein>
<dbReference type="GO" id="GO:0006516">
    <property type="term" value="P:glycoprotein catabolic process"/>
    <property type="evidence" value="ECO:0007669"/>
    <property type="project" value="TreeGrafter"/>
</dbReference>
<keyword evidence="4" id="KW-0732">Signal</keyword>
<dbReference type="InterPro" id="IPR008979">
    <property type="entry name" value="Galactose-bd-like_sf"/>
</dbReference>
<comment type="caution">
    <text evidence="10">The sequence shown here is derived from an EMBL/GenBank/DDBJ whole genome shotgun (WGS) entry which is preliminary data.</text>
</comment>
<feature type="domain" description="Glycoside hydrolase family 2 immunoglobulin-like beta-sandwich" evidence="7">
    <location>
        <begin position="187"/>
        <end position="288"/>
    </location>
</feature>
<dbReference type="Gene3D" id="2.60.120.260">
    <property type="entry name" value="Galactose-binding domain-like"/>
    <property type="match status" value="1"/>
</dbReference>
<dbReference type="InterPro" id="IPR050887">
    <property type="entry name" value="Beta-mannosidase_GH2"/>
</dbReference>
<evidence type="ECO:0000256" key="1">
    <source>
        <dbReference type="ARBA" id="ARBA00000829"/>
    </source>
</evidence>
<organism evidence="10">
    <name type="scientific">hydrocarbon metagenome</name>
    <dbReference type="NCBI Taxonomy" id="938273"/>
    <lineage>
        <taxon>unclassified sequences</taxon>
        <taxon>metagenomes</taxon>
        <taxon>ecological metagenomes</taxon>
    </lineage>
</organism>
<feature type="domain" description="Glycoside hydrolase family 2 catalytic" evidence="8">
    <location>
        <begin position="294"/>
        <end position="438"/>
    </location>
</feature>
<evidence type="ECO:0000256" key="4">
    <source>
        <dbReference type="ARBA" id="ARBA00022729"/>
    </source>
</evidence>
<dbReference type="SUPFAM" id="SSF49785">
    <property type="entry name" value="Galactose-binding domain-like"/>
    <property type="match status" value="1"/>
</dbReference>
<evidence type="ECO:0000259" key="8">
    <source>
        <dbReference type="Pfam" id="PF02836"/>
    </source>
</evidence>
<comment type="catalytic activity">
    <reaction evidence="1">
        <text>Hydrolysis of terminal, non-reducing beta-D-mannose residues in beta-D-mannosides.</text>
        <dbReference type="EC" id="3.2.1.25"/>
    </reaction>
</comment>
<evidence type="ECO:0000256" key="6">
    <source>
        <dbReference type="ARBA" id="ARBA00023295"/>
    </source>
</evidence>
<dbReference type="EC" id="3.2.1.25" evidence="3"/>
<dbReference type="Pfam" id="PF22666">
    <property type="entry name" value="Glyco_hydro_2_N2"/>
    <property type="match status" value="1"/>
</dbReference>
<dbReference type="Pfam" id="PF02836">
    <property type="entry name" value="Glyco_hydro_2_C"/>
    <property type="match status" value="1"/>
</dbReference>
<dbReference type="AlphaFoldDB" id="A0A0W8G0N9"/>
<dbReference type="InterPro" id="IPR006102">
    <property type="entry name" value="Ig-like_GH2"/>
</dbReference>
<keyword evidence="5 10" id="KW-0378">Hydrolase</keyword>
<dbReference type="PANTHER" id="PTHR43730:SF1">
    <property type="entry name" value="BETA-MANNOSIDASE"/>
    <property type="match status" value="1"/>
</dbReference>
<proteinExistence type="inferred from homology"/>
<reference evidence="10" key="1">
    <citation type="journal article" date="2015" name="Proc. Natl. Acad. Sci. U.S.A.">
        <title>Networks of energetic and metabolic interactions define dynamics in microbial communities.</title>
        <authorList>
            <person name="Embree M."/>
            <person name="Liu J.K."/>
            <person name="Al-Bassam M.M."/>
            <person name="Zengler K."/>
        </authorList>
    </citation>
    <scope>NUCLEOTIDE SEQUENCE</scope>
</reference>
<feature type="domain" description="Beta-mannosidase-like galactose-binding" evidence="9">
    <location>
        <begin position="61"/>
        <end position="142"/>
    </location>
</feature>
<accession>A0A0W8G0N9</accession>
<dbReference type="Pfam" id="PF00703">
    <property type="entry name" value="Glyco_hydro_2"/>
    <property type="match status" value="1"/>
</dbReference>
<dbReference type="PANTHER" id="PTHR43730">
    <property type="entry name" value="BETA-MANNOSIDASE"/>
    <property type="match status" value="1"/>
</dbReference>
<dbReference type="SUPFAM" id="SSF51445">
    <property type="entry name" value="(Trans)glycosidases"/>
    <property type="match status" value="1"/>
</dbReference>
<evidence type="ECO:0000256" key="5">
    <source>
        <dbReference type="ARBA" id="ARBA00022801"/>
    </source>
</evidence>
<keyword evidence="6 10" id="KW-0326">Glycosidase</keyword>
<gene>
    <name evidence="10" type="ORF">ASZ90_003472</name>
</gene>
<comment type="similarity">
    <text evidence="2">Belongs to the glycosyl hydrolase 2 family.</text>
</comment>
<sequence length="695" mass="81074">MKDSSNKISLNGSWHYVKDADEELSFEKFVDKFKKNQTDGEMNIPTNWQLAGLSNFNGACWFVKEFSLDKVESDNLIQLHFKGVDYFCDVWLNDIKLGSHEGYFQPFHFDISSHIKTNSKNILVVRVSSPLEEPKKVWPDKKKLIKGIFNHHDCRPGGWSLEHGQDQNTGGIWNDVFIKTGKLISDNLKITPIINWEENTADIKISFVCYSSISEEVELLFDIVSPQNDKKKYSEIVSLKNGENEFTTTIKIDEPKLWWCLDLGEPSLYKLTISSSSLSLVEADFGIREVCLNKKQEFYLNKKKLFLRGTNIIPTQFLSSFTKEKIDWLIVQLKAANVNIVRAHAHVNRKELYEAFDRTGIMVWQDFALQWTYDESEEFVANAVLQIKDMVRLLYNNTSIVFWCCHNEPGEQIETLDPLLYDAVKSEDETRIIRIASNYEEHPYDGWYWGKKEHFAATPMGPLVTEFGAQALPELGSLSKFLTNDEIEKPDWLKWEYHNFQFEQTFNVAEINRGKNLDKFIANSQQYQADLIKTAIDFYRRKKFNNITGIFQFMFIDCWESITWSVVDFYGKRKKGFFALKEAFQPVYVSVFFRQKKHFPGSKLQIDLWIINDLYNEYDNCELQILVDDKNIGSITGIKIKENEIYFFDYKSINITLPDNMELSVYKICFQLVDKSAETILSENISEIKFVAKEF</sequence>
<evidence type="ECO:0000259" key="7">
    <source>
        <dbReference type="Pfam" id="PF00703"/>
    </source>
</evidence>
<dbReference type="InterPro" id="IPR036156">
    <property type="entry name" value="Beta-gal/glucu_dom_sf"/>
</dbReference>
<dbReference type="InterPro" id="IPR013783">
    <property type="entry name" value="Ig-like_fold"/>
</dbReference>
<name>A0A0W8G0N9_9ZZZZ</name>
<dbReference type="GO" id="GO:0005975">
    <property type="term" value="P:carbohydrate metabolic process"/>
    <property type="evidence" value="ECO:0007669"/>
    <property type="project" value="InterPro"/>
</dbReference>
<dbReference type="EMBL" id="LNQE01000423">
    <property type="protein sequence ID" value="KUG26678.1"/>
    <property type="molecule type" value="Genomic_DNA"/>
</dbReference>
<dbReference type="InterPro" id="IPR054593">
    <property type="entry name" value="Beta-mannosidase-like_N2"/>
</dbReference>
<evidence type="ECO:0000256" key="2">
    <source>
        <dbReference type="ARBA" id="ARBA00007401"/>
    </source>
</evidence>
<dbReference type="GO" id="GO:0004567">
    <property type="term" value="F:beta-mannosidase activity"/>
    <property type="evidence" value="ECO:0007669"/>
    <property type="project" value="UniProtKB-EC"/>
</dbReference>
<evidence type="ECO:0000259" key="9">
    <source>
        <dbReference type="Pfam" id="PF22666"/>
    </source>
</evidence>
<dbReference type="InterPro" id="IPR006103">
    <property type="entry name" value="Glyco_hydro_2_cat"/>
</dbReference>
<dbReference type="Gene3D" id="3.20.20.80">
    <property type="entry name" value="Glycosidases"/>
    <property type="match status" value="1"/>
</dbReference>
<dbReference type="SUPFAM" id="SSF49303">
    <property type="entry name" value="beta-Galactosidase/glucuronidase domain"/>
    <property type="match status" value="1"/>
</dbReference>